<dbReference type="eggNOG" id="KOG1409">
    <property type="taxonomic scope" value="Eukaryota"/>
</dbReference>
<dbReference type="InterPro" id="IPR042234">
    <property type="entry name" value="WDFY1/WDFY2"/>
</dbReference>
<dbReference type="PROSITE" id="PS50178">
    <property type="entry name" value="ZF_FYVE"/>
    <property type="match status" value="1"/>
</dbReference>
<dbReference type="Gene3D" id="2.130.10.10">
    <property type="entry name" value="YVTN repeat-like/Quinoprotein amine dehydrogenase"/>
    <property type="match status" value="2"/>
</dbReference>
<feature type="repeat" description="WD" evidence="9">
    <location>
        <begin position="374"/>
        <end position="409"/>
    </location>
</feature>
<dbReference type="PROSITE" id="PS50294">
    <property type="entry name" value="WD_REPEATS_REGION"/>
    <property type="match status" value="3"/>
</dbReference>
<dbReference type="SUPFAM" id="SSF50978">
    <property type="entry name" value="WD40 repeat-like"/>
    <property type="match status" value="1"/>
</dbReference>
<evidence type="ECO:0000256" key="8">
    <source>
        <dbReference type="PROSITE-ProRule" id="PRU00091"/>
    </source>
</evidence>
<dbReference type="SMART" id="SM00064">
    <property type="entry name" value="FYVE"/>
    <property type="match status" value="1"/>
</dbReference>
<keyword evidence="6 8" id="KW-0863">Zinc-finger</keyword>
<dbReference type="EMBL" id="CH963857">
    <property type="protein sequence ID" value="EDW76045.2"/>
    <property type="molecule type" value="Genomic_DNA"/>
</dbReference>
<dbReference type="STRING" id="7260.B4MUB9"/>
<keyword evidence="3" id="KW-0479">Metal-binding</keyword>
<dbReference type="InterPro" id="IPR036322">
    <property type="entry name" value="WD40_repeat_dom_sf"/>
</dbReference>
<dbReference type="SMART" id="SM00320">
    <property type="entry name" value="WD40"/>
    <property type="match status" value="5"/>
</dbReference>
<proteinExistence type="predicted"/>
<feature type="domain" description="FYVE-type" evidence="10">
    <location>
        <begin position="293"/>
        <end position="364"/>
    </location>
</feature>
<evidence type="ECO:0000256" key="5">
    <source>
        <dbReference type="ARBA" id="ARBA00022753"/>
    </source>
</evidence>
<dbReference type="FunFam" id="2.130.10.10:FF:000285">
    <property type="entry name" value="WD repeat and FYVE domain-containing protein 1"/>
    <property type="match status" value="1"/>
</dbReference>
<dbReference type="CDD" id="cd15718">
    <property type="entry name" value="FYVE_WDFY1_like"/>
    <property type="match status" value="1"/>
</dbReference>
<evidence type="ECO:0000256" key="2">
    <source>
        <dbReference type="ARBA" id="ARBA00022574"/>
    </source>
</evidence>
<dbReference type="InterPro" id="IPR020472">
    <property type="entry name" value="WD40_PAC1"/>
</dbReference>
<keyword evidence="2 9" id="KW-0853">WD repeat</keyword>
<dbReference type="OrthoDB" id="63070at2759"/>
<comment type="subcellular location">
    <subcellularLocation>
        <location evidence="1">Early endosome</location>
    </subcellularLocation>
</comment>
<keyword evidence="12" id="KW-1185">Reference proteome</keyword>
<dbReference type="Pfam" id="PF00400">
    <property type="entry name" value="WD40"/>
    <property type="match status" value="5"/>
</dbReference>
<dbReference type="GO" id="GO:0008270">
    <property type="term" value="F:zinc ion binding"/>
    <property type="evidence" value="ECO:0007669"/>
    <property type="project" value="UniProtKB-KW"/>
</dbReference>
<organism evidence="11 12">
    <name type="scientific">Drosophila willistoni</name>
    <name type="common">Fruit fly</name>
    <dbReference type="NCBI Taxonomy" id="7260"/>
    <lineage>
        <taxon>Eukaryota</taxon>
        <taxon>Metazoa</taxon>
        <taxon>Ecdysozoa</taxon>
        <taxon>Arthropoda</taxon>
        <taxon>Hexapoda</taxon>
        <taxon>Insecta</taxon>
        <taxon>Pterygota</taxon>
        <taxon>Neoptera</taxon>
        <taxon>Endopterygota</taxon>
        <taxon>Diptera</taxon>
        <taxon>Brachycera</taxon>
        <taxon>Muscomorpha</taxon>
        <taxon>Ephydroidea</taxon>
        <taxon>Drosophilidae</taxon>
        <taxon>Drosophila</taxon>
        <taxon>Sophophora</taxon>
    </lineage>
</organism>
<dbReference type="InterPro" id="IPR011011">
    <property type="entry name" value="Znf_FYVE_PHD"/>
</dbReference>
<dbReference type="Proteomes" id="UP000007798">
    <property type="component" value="Unassembled WGS sequence"/>
</dbReference>
<accession>B4MUB9</accession>
<keyword evidence="7" id="KW-0862">Zinc</keyword>
<evidence type="ECO:0000256" key="1">
    <source>
        <dbReference type="ARBA" id="ARBA00004412"/>
    </source>
</evidence>
<dbReference type="InterPro" id="IPR000306">
    <property type="entry name" value="Znf_FYVE"/>
</dbReference>
<dbReference type="FunCoup" id="B4MUB9">
    <property type="interactions" value="1192"/>
</dbReference>
<dbReference type="SUPFAM" id="SSF57903">
    <property type="entry name" value="FYVE/PHD zinc finger"/>
    <property type="match status" value="1"/>
</dbReference>
<dbReference type="Pfam" id="PF01363">
    <property type="entry name" value="FYVE"/>
    <property type="match status" value="1"/>
</dbReference>
<dbReference type="InterPro" id="IPR017455">
    <property type="entry name" value="Znf_FYVE-rel"/>
</dbReference>
<feature type="repeat" description="WD" evidence="9">
    <location>
        <begin position="32"/>
        <end position="63"/>
    </location>
</feature>
<dbReference type="Gene3D" id="3.30.40.10">
    <property type="entry name" value="Zinc/RING finger domain, C3HC4 (zinc finger)"/>
    <property type="match status" value="1"/>
</dbReference>
<protein>
    <recommendedName>
        <fullName evidence="10">FYVE-type domain-containing protein</fullName>
    </recommendedName>
</protein>
<dbReference type="PROSITE" id="PS00678">
    <property type="entry name" value="WD_REPEATS_1"/>
    <property type="match status" value="3"/>
</dbReference>
<sequence>MTSMAAEIKPAQRNNDRFRFSTSKKPELLGKLEGSGDDVNAAILIPGENGVISVSDDKTIRVWLKRDSGQYWPSICQYMPSGCSAIEYVQDSRVLYVGQDNGTVTQYTLSEDCNRLSFVRDYLSHQGRVVAVVFSKTHNWVLSAGKDKQFSYHCTASGTRVGGYSFETPCTALQFDALAKYAFVGDNAGQITMLRCDVQGVQLITTFKGHTAGIRCLRWVEGPQLLFSGACDQSVIVWDVGGKRGTIYELQGHSNKVSALAYANQTQQLISCGEDSVVVFWEMNAMRKEVPGWVESNNCQLCSRPFFWNFRSMMDQKQLGIRQHHCRHCGKAVCDTCSTNRINIPIMGFEFDVRCCDPCFKQLQTVERPSLASFHDAKHSIVHMDLDEDRKRLLTVGQDRLIKVWDLSTIWV</sequence>
<dbReference type="HOGENOM" id="CLU_046919_0_0_1"/>
<evidence type="ECO:0000313" key="12">
    <source>
        <dbReference type="Proteomes" id="UP000007798"/>
    </source>
</evidence>
<gene>
    <name evidence="11" type="primary">Dwil\GK15257</name>
    <name evidence="11" type="ORF">Dwil_GK15257</name>
</gene>
<evidence type="ECO:0000256" key="4">
    <source>
        <dbReference type="ARBA" id="ARBA00022737"/>
    </source>
</evidence>
<dbReference type="PANTHER" id="PTHR46189">
    <property type="entry name" value="LD41958P"/>
    <property type="match status" value="1"/>
</dbReference>
<dbReference type="PANTHER" id="PTHR46189:SF1">
    <property type="entry name" value="LD41958P"/>
    <property type="match status" value="1"/>
</dbReference>
<keyword evidence="4" id="KW-0677">Repeat</keyword>
<evidence type="ECO:0000313" key="11">
    <source>
        <dbReference type="EMBL" id="EDW76045.2"/>
    </source>
</evidence>
<evidence type="ECO:0000256" key="7">
    <source>
        <dbReference type="ARBA" id="ARBA00022833"/>
    </source>
</evidence>
<dbReference type="InParanoid" id="B4MUB9"/>
<dbReference type="KEGG" id="dwi:6641942"/>
<dbReference type="InterPro" id="IPR015943">
    <property type="entry name" value="WD40/YVTN_repeat-like_dom_sf"/>
</dbReference>
<dbReference type="InterPro" id="IPR019775">
    <property type="entry name" value="WD40_repeat_CS"/>
</dbReference>
<dbReference type="InterPro" id="IPR013083">
    <property type="entry name" value="Znf_RING/FYVE/PHD"/>
</dbReference>
<feature type="repeat" description="WD" evidence="9">
    <location>
        <begin position="250"/>
        <end position="291"/>
    </location>
</feature>
<keyword evidence="5" id="KW-0967">Endosome</keyword>
<evidence type="ECO:0000256" key="6">
    <source>
        <dbReference type="ARBA" id="ARBA00022771"/>
    </source>
</evidence>
<dbReference type="FunFam" id="3.30.40.10:FF:000105">
    <property type="entry name" value="WD repeat and FYVE domain-containing protein 2"/>
    <property type="match status" value="1"/>
</dbReference>
<evidence type="ECO:0000256" key="9">
    <source>
        <dbReference type="PROSITE-ProRule" id="PRU00221"/>
    </source>
</evidence>
<dbReference type="GO" id="GO:0005769">
    <property type="term" value="C:early endosome"/>
    <property type="evidence" value="ECO:0007669"/>
    <property type="project" value="UniProtKB-SubCell"/>
</dbReference>
<dbReference type="AlphaFoldDB" id="B4MUB9"/>
<reference evidence="11 12" key="1">
    <citation type="journal article" date="2007" name="Nature">
        <title>Evolution of genes and genomes on the Drosophila phylogeny.</title>
        <authorList>
            <consortium name="Drosophila 12 Genomes Consortium"/>
            <person name="Clark A.G."/>
            <person name="Eisen M.B."/>
            <person name="Smith D.R."/>
            <person name="Bergman C.M."/>
            <person name="Oliver B."/>
            <person name="Markow T.A."/>
            <person name="Kaufman T.C."/>
            <person name="Kellis M."/>
            <person name="Gelbart W."/>
            <person name="Iyer V.N."/>
            <person name="Pollard D.A."/>
            <person name="Sackton T.B."/>
            <person name="Larracuente A.M."/>
            <person name="Singh N.D."/>
            <person name="Abad J.P."/>
            <person name="Abt D.N."/>
            <person name="Adryan B."/>
            <person name="Aguade M."/>
            <person name="Akashi H."/>
            <person name="Anderson W.W."/>
            <person name="Aquadro C.F."/>
            <person name="Ardell D.H."/>
            <person name="Arguello R."/>
            <person name="Artieri C.G."/>
            <person name="Barbash D.A."/>
            <person name="Barker D."/>
            <person name="Barsanti P."/>
            <person name="Batterham P."/>
            <person name="Batzoglou S."/>
            <person name="Begun D."/>
            <person name="Bhutkar A."/>
            <person name="Blanco E."/>
            <person name="Bosak S.A."/>
            <person name="Bradley R.K."/>
            <person name="Brand A.D."/>
            <person name="Brent M.R."/>
            <person name="Brooks A.N."/>
            <person name="Brown R.H."/>
            <person name="Butlin R.K."/>
            <person name="Caggese C."/>
            <person name="Calvi B.R."/>
            <person name="Bernardo de Carvalho A."/>
            <person name="Caspi A."/>
            <person name="Castrezana S."/>
            <person name="Celniker S.E."/>
            <person name="Chang J.L."/>
            <person name="Chapple C."/>
            <person name="Chatterji S."/>
            <person name="Chinwalla A."/>
            <person name="Civetta A."/>
            <person name="Clifton S.W."/>
            <person name="Comeron J.M."/>
            <person name="Costello J.C."/>
            <person name="Coyne J.A."/>
            <person name="Daub J."/>
            <person name="David R.G."/>
            <person name="Delcher A.L."/>
            <person name="Delehaunty K."/>
            <person name="Do C.B."/>
            <person name="Ebling H."/>
            <person name="Edwards K."/>
            <person name="Eickbush T."/>
            <person name="Evans J.D."/>
            <person name="Filipski A."/>
            <person name="Findeiss S."/>
            <person name="Freyhult E."/>
            <person name="Fulton L."/>
            <person name="Fulton R."/>
            <person name="Garcia A.C."/>
            <person name="Gardiner A."/>
            <person name="Garfield D.A."/>
            <person name="Garvin B.E."/>
            <person name="Gibson G."/>
            <person name="Gilbert D."/>
            <person name="Gnerre S."/>
            <person name="Godfrey J."/>
            <person name="Good R."/>
            <person name="Gotea V."/>
            <person name="Gravely B."/>
            <person name="Greenberg A.J."/>
            <person name="Griffiths-Jones S."/>
            <person name="Gross S."/>
            <person name="Guigo R."/>
            <person name="Gustafson E.A."/>
            <person name="Haerty W."/>
            <person name="Hahn M.W."/>
            <person name="Halligan D.L."/>
            <person name="Halpern A.L."/>
            <person name="Halter G.M."/>
            <person name="Han M.V."/>
            <person name="Heger A."/>
            <person name="Hillier L."/>
            <person name="Hinrichs A.S."/>
            <person name="Holmes I."/>
            <person name="Hoskins R.A."/>
            <person name="Hubisz M.J."/>
            <person name="Hultmark D."/>
            <person name="Huntley M.A."/>
            <person name="Jaffe D.B."/>
            <person name="Jagadeeshan S."/>
            <person name="Jeck W.R."/>
            <person name="Johnson J."/>
            <person name="Jones C.D."/>
            <person name="Jordan W.C."/>
            <person name="Karpen G.H."/>
            <person name="Kataoka E."/>
            <person name="Keightley P.D."/>
            <person name="Kheradpour P."/>
            <person name="Kirkness E.F."/>
            <person name="Koerich L.B."/>
            <person name="Kristiansen K."/>
            <person name="Kudrna D."/>
            <person name="Kulathinal R.J."/>
            <person name="Kumar S."/>
            <person name="Kwok R."/>
            <person name="Lander E."/>
            <person name="Langley C.H."/>
            <person name="Lapoint R."/>
            <person name="Lazzaro B.P."/>
            <person name="Lee S.J."/>
            <person name="Levesque L."/>
            <person name="Li R."/>
            <person name="Lin C.F."/>
            <person name="Lin M.F."/>
            <person name="Lindblad-Toh K."/>
            <person name="Llopart A."/>
            <person name="Long M."/>
            <person name="Low L."/>
            <person name="Lozovsky E."/>
            <person name="Lu J."/>
            <person name="Luo M."/>
            <person name="Machado C.A."/>
            <person name="Makalowski W."/>
            <person name="Marzo M."/>
            <person name="Matsuda M."/>
            <person name="Matzkin L."/>
            <person name="McAllister B."/>
            <person name="McBride C.S."/>
            <person name="McKernan B."/>
            <person name="McKernan K."/>
            <person name="Mendez-Lago M."/>
            <person name="Minx P."/>
            <person name="Mollenhauer M.U."/>
            <person name="Montooth K."/>
            <person name="Mount S.M."/>
            <person name="Mu X."/>
            <person name="Myers E."/>
            <person name="Negre B."/>
            <person name="Newfeld S."/>
            <person name="Nielsen R."/>
            <person name="Noor M.A."/>
            <person name="O'Grady P."/>
            <person name="Pachter L."/>
            <person name="Papaceit M."/>
            <person name="Parisi M.J."/>
            <person name="Parisi M."/>
            <person name="Parts L."/>
            <person name="Pedersen J.S."/>
            <person name="Pesole G."/>
            <person name="Phillippy A.M."/>
            <person name="Ponting C.P."/>
            <person name="Pop M."/>
            <person name="Porcelli D."/>
            <person name="Powell J.R."/>
            <person name="Prohaska S."/>
            <person name="Pruitt K."/>
            <person name="Puig M."/>
            <person name="Quesneville H."/>
            <person name="Ram K.R."/>
            <person name="Rand D."/>
            <person name="Rasmussen M.D."/>
            <person name="Reed L.K."/>
            <person name="Reenan R."/>
            <person name="Reily A."/>
            <person name="Remington K.A."/>
            <person name="Rieger T.T."/>
            <person name="Ritchie M.G."/>
            <person name="Robin C."/>
            <person name="Rogers Y.H."/>
            <person name="Rohde C."/>
            <person name="Rozas J."/>
            <person name="Rubenfield M.J."/>
            <person name="Ruiz A."/>
            <person name="Russo S."/>
            <person name="Salzberg S.L."/>
            <person name="Sanchez-Gracia A."/>
            <person name="Saranga D.J."/>
            <person name="Sato H."/>
            <person name="Schaeffer S.W."/>
            <person name="Schatz M.C."/>
            <person name="Schlenke T."/>
            <person name="Schwartz R."/>
            <person name="Segarra C."/>
            <person name="Singh R.S."/>
            <person name="Sirot L."/>
            <person name="Sirota M."/>
            <person name="Sisneros N.B."/>
            <person name="Smith C.D."/>
            <person name="Smith T.F."/>
            <person name="Spieth J."/>
            <person name="Stage D.E."/>
            <person name="Stark A."/>
            <person name="Stephan W."/>
            <person name="Strausberg R.L."/>
            <person name="Strempel S."/>
            <person name="Sturgill D."/>
            <person name="Sutton G."/>
            <person name="Sutton G.G."/>
            <person name="Tao W."/>
            <person name="Teichmann S."/>
            <person name="Tobari Y.N."/>
            <person name="Tomimura Y."/>
            <person name="Tsolas J.M."/>
            <person name="Valente V.L."/>
            <person name="Venter E."/>
            <person name="Venter J.C."/>
            <person name="Vicario S."/>
            <person name="Vieira F.G."/>
            <person name="Vilella A.J."/>
            <person name="Villasante A."/>
            <person name="Walenz B."/>
            <person name="Wang J."/>
            <person name="Wasserman M."/>
            <person name="Watts T."/>
            <person name="Wilson D."/>
            <person name="Wilson R.K."/>
            <person name="Wing R.A."/>
            <person name="Wolfner M.F."/>
            <person name="Wong A."/>
            <person name="Wong G.K."/>
            <person name="Wu C.I."/>
            <person name="Wu G."/>
            <person name="Yamamoto D."/>
            <person name="Yang H.P."/>
            <person name="Yang S.P."/>
            <person name="Yorke J.A."/>
            <person name="Yoshida K."/>
            <person name="Zdobnov E."/>
            <person name="Zhang P."/>
            <person name="Zhang Y."/>
            <person name="Zimin A.V."/>
            <person name="Baldwin J."/>
            <person name="Abdouelleil A."/>
            <person name="Abdulkadir J."/>
            <person name="Abebe A."/>
            <person name="Abera B."/>
            <person name="Abreu J."/>
            <person name="Acer S.C."/>
            <person name="Aftuck L."/>
            <person name="Alexander A."/>
            <person name="An P."/>
            <person name="Anderson E."/>
            <person name="Anderson S."/>
            <person name="Arachi H."/>
            <person name="Azer M."/>
            <person name="Bachantsang P."/>
            <person name="Barry A."/>
            <person name="Bayul T."/>
            <person name="Berlin A."/>
            <person name="Bessette D."/>
            <person name="Bloom T."/>
            <person name="Blye J."/>
            <person name="Boguslavskiy L."/>
            <person name="Bonnet C."/>
            <person name="Boukhgalter B."/>
            <person name="Bourzgui I."/>
            <person name="Brown A."/>
            <person name="Cahill P."/>
            <person name="Channer S."/>
            <person name="Cheshatsang Y."/>
            <person name="Chuda L."/>
            <person name="Citroen M."/>
            <person name="Collymore A."/>
            <person name="Cooke P."/>
            <person name="Costello M."/>
            <person name="D'Aco K."/>
            <person name="Daza R."/>
            <person name="De Haan G."/>
            <person name="DeGray S."/>
            <person name="DeMaso C."/>
            <person name="Dhargay N."/>
            <person name="Dooley K."/>
            <person name="Dooley E."/>
            <person name="Doricent M."/>
            <person name="Dorje P."/>
            <person name="Dorjee K."/>
            <person name="Dupes A."/>
            <person name="Elong R."/>
            <person name="Falk J."/>
            <person name="Farina A."/>
            <person name="Faro S."/>
            <person name="Ferguson D."/>
            <person name="Fisher S."/>
            <person name="Foley C.D."/>
            <person name="Franke A."/>
            <person name="Friedrich D."/>
            <person name="Gadbois L."/>
            <person name="Gearin G."/>
            <person name="Gearin C.R."/>
            <person name="Giannoukos G."/>
            <person name="Goode T."/>
            <person name="Graham J."/>
            <person name="Grandbois E."/>
            <person name="Grewal S."/>
            <person name="Gyaltsen K."/>
            <person name="Hafez N."/>
            <person name="Hagos B."/>
            <person name="Hall J."/>
            <person name="Henson C."/>
            <person name="Hollinger A."/>
            <person name="Honan T."/>
            <person name="Huard M.D."/>
            <person name="Hughes L."/>
            <person name="Hurhula B."/>
            <person name="Husby M.E."/>
            <person name="Kamat A."/>
            <person name="Kanga B."/>
            <person name="Kashin S."/>
            <person name="Khazanovich D."/>
            <person name="Kisner P."/>
            <person name="Lance K."/>
            <person name="Lara M."/>
            <person name="Lee W."/>
            <person name="Lennon N."/>
            <person name="Letendre F."/>
            <person name="LeVine R."/>
            <person name="Lipovsky A."/>
            <person name="Liu X."/>
            <person name="Liu J."/>
            <person name="Liu S."/>
            <person name="Lokyitsang T."/>
            <person name="Lokyitsang Y."/>
            <person name="Lubonja R."/>
            <person name="Lui A."/>
            <person name="MacDonald P."/>
            <person name="Magnisalis V."/>
            <person name="Maru K."/>
            <person name="Matthews C."/>
            <person name="McCusker W."/>
            <person name="McDonough S."/>
            <person name="Mehta T."/>
            <person name="Meldrim J."/>
            <person name="Meneus L."/>
            <person name="Mihai O."/>
            <person name="Mihalev A."/>
            <person name="Mihova T."/>
            <person name="Mittelman R."/>
            <person name="Mlenga V."/>
            <person name="Montmayeur A."/>
            <person name="Mulrain L."/>
            <person name="Navidi A."/>
            <person name="Naylor J."/>
            <person name="Negash T."/>
            <person name="Nguyen T."/>
            <person name="Nguyen N."/>
            <person name="Nicol R."/>
            <person name="Norbu C."/>
            <person name="Norbu N."/>
            <person name="Novod N."/>
            <person name="O'Neill B."/>
            <person name="Osman S."/>
            <person name="Markiewicz E."/>
            <person name="Oyono O.L."/>
            <person name="Patti C."/>
            <person name="Phunkhang P."/>
            <person name="Pierre F."/>
            <person name="Priest M."/>
            <person name="Raghuraman S."/>
            <person name="Rege F."/>
            <person name="Reyes R."/>
            <person name="Rise C."/>
            <person name="Rogov P."/>
            <person name="Ross K."/>
            <person name="Ryan E."/>
            <person name="Settipalli S."/>
            <person name="Shea T."/>
            <person name="Sherpa N."/>
            <person name="Shi L."/>
            <person name="Shih D."/>
            <person name="Sparrow T."/>
            <person name="Spaulding J."/>
            <person name="Stalker J."/>
            <person name="Stange-Thomann N."/>
            <person name="Stavropoulos S."/>
            <person name="Stone C."/>
            <person name="Strader C."/>
            <person name="Tesfaye S."/>
            <person name="Thomson T."/>
            <person name="Thoulutsang Y."/>
            <person name="Thoulutsang D."/>
            <person name="Topham K."/>
            <person name="Topping I."/>
            <person name="Tsamla T."/>
            <person name="Vassiliev H."/>
            <person name="Vo A."/>
            <person name="Wangchuk T."/>
            <person name="Wangdi T."/>
            <person name="Weiand M."/>
            <person name="Wilkinson J."/>
            <person name="Wilson A."/>
            <person name="Yadav S."/>
            <person name="Young G."/>
            <person name="Yu Q."/>
            <person name="Zembek L."/>
            <person name="Zhong D."/>
            <person name="Zimmer A."/>
            <person name="Zwirko Z."/>
            <person name="Jaffe D.B."/>
            <person name="Alvarez P."/>
            <person name="Brockman W."/>
            <person name="Butler J."/>
            <person name="Chin C."/>
            <person name="Gnerre S."/>
            <person name="Grabherr M."/>
            <person name="Kleber M."/>
            <person name="Mauceli E."/>
            <person name="MacCallum I."/>
        </authorList>
    </citation>
    <scope>NUCLEOTIDE SEQUENCE [LARGE SCALE GENOMIC DNA]</scope>
    <source>
        <strain evidence="12">Tucson 14030-0811.24</strain>
    </source>
</reference>
<evidence type="ECO:0000259" key="10">
    <source>
        <dbReference type="PROSITE" id="PS50178"/>
    </source>
</evidence>
<feature type="repeat" description="WD" evidence="9">
    <location>
        <begin position="207"/>
        <end position="240"/>
    </location>
</feature>
<dbReference type="PROSITE" id="PS50082">
    <property type="entry name" value="WD_REPEATS_2"/>
    <property type="match status" value="4"/>
</dbReference>
<evidence type="ECO:0000256" key="3">
    <source>
        <dbReference type="ARBA" id="ARBA00022723"/>
    </source>
</evidence>
<dbReference type="InterPro" id="IPR001680">
    <property type="entry name" value="WD40_rpt"/>
</dbReference>
<dbReference type="PRINTS" id="PR00320">
    <property type="entry name" value="GPROTEINBRPT"/>
</dbReference>
<name>B4MUB9_DROWI</name>